<evidence type="ECO:0000313" key="1">
    <source>
        <dbReference type="EMBL" id="MPM73495.1"/>
    </source>
</evidence>
<sequence length="150" mass="17871">MAESMQVSGISIAEIREQWSKTYNEAGKPDWSHIFPYYHKNIVFKDSIQRVVGKVAFEAMCNRLSSRCKSLRMDIYHMVKTENIIMMEWKMTMSFRFFPAKPIFGATRLTFNSEGLIIEQRDYYDLWGDIYDEIPLLKGPYRWFMKTFFG</sequence>
<dbReference type="AlphaFoldDB" id="A0A645C7D4"/>
<dbReference type="InterPro" id="IPR032710">
    <property type="entry name" value="NTF2-like_dom_sf"/>
</dbReference>
<dbReference type="SUPFAM" id="SSF54427">
    <property type="entry name" value="NTF2-like"/>
    <property type="match status" value="1"/>
</dbReference>
<gene>
    <name evidence="1" type="ORF">SDC9_120475</name>
</gene>
<accession>A0A645C7D4</accession>
<dbReference type="EMBL" id="VSSQ01025398">
    <property type="protein sequence ID" value="MPM73495.1"/>
    <property type="molecule type" value="Genomic_DNA"/>
</dbReference>
<reference evidence="1" key="1">
    <citation type="submission" date="2019-08" db="EMBL/GenBank/DDBJ databases">
        <authorList>
            <person name="Kucharzyk K."/>
            <person name="Murdoch R.W."/>
            <person name="Higgins S."/>
            <person name="Loffler F."/>
        </authorList>
    </citation>
    <scope>NUCLEOTIDE SEQUENCE</scope>
</reference>
<name>A0A645C7D4_9ZZZZ</name>
<organism evidence="1">
    <name type="scientific">bioreactor metagenome</name>
    <dbReference type="NCBI Taxonomy" id="1076179"/>
    <lineage>
        <taxon>unclassified sequences</taxon>
        <taxon>metagenomes</taxon>
        <taxon>ecological metagenomes</taxon>
    </lineage>
</organism>
<protein>
    <recommendedName>
        <fullName evidence="2">SnoaL-like domain-containing protein</fullName>
    </recommendedName>
</protein>
<comment type="caution">
    <text evidence="1">The sequence shown here is derived from an EMBL/GenBank/DDBJ whole genome shotgun (WGS) entry which is preliminary data.</text>
</comment>
<dbReference type="Gene3D" id="3.10.450.50">
    <property type="match status" value="1"/>
</dbReference>
<evidence type="ECO:0008006" key="2">
    <source>
        <dbReference type="Google" id="ProtNLM"/>
    </source>
</evidence>
<proteinExistence type="predicted"/>
<dbReference type="Pfam" id="PF10184">
    <property type="entry name" value="DUF2358"/>
    <property type="match status" value="1"/>
</dbReference>
<dbReference type="InterPro" id="IPR018790">
    <property type="entry name" value="DUF2358"/>
</dbReference>